<accession>A0A0E9QQY4</accession>
<reference evidence="2" key="2">
    <citation type="journal article" date="2015" name="Fish Shellfish Immunol.">
        <title>Early steps in the European eel (Anguilla anguilla)-Vibrio vulnificus interaction in the gills: Role of the RtxA13 toxin.</title>
        <authorList>
            <person name="Callol A."/>
            <person name="Pajuelo D."/>
            <person name="Ebbesson L."/>
            <person name="Teles M."/>
            <person name="MacKenzie S."/>
            <person name="Amaro C."/>
        </authorList>
    </citation>
    <scope>NUCLEOTIDE SEQUENCE</scope>
</reference>
<proteinExistence type="predicted"/>
<name>A0A0E9QQY4_ANGAN</name>
<feature type="compositionally biased region" description="Basic and acidic residues" evidence="1">
    <location>
        <begin position="1"/>
        <end position="24"/>
    </location>
</feature>
<feature type="compositionally biased region" description="Basic residues" evidence="1">
    <location>
        <begin position="25"/>
        <end position="38"/>
    </location>
</feature>
<sequence length="38" mass="4538">MGDTQRKGTHTHRVDWHLPTAHEHTHTHRQSKRTGRSR</sequence>
<dbReference type="AlphaFoldDB" id="A0A0E9QQY4"/>
<feature type="region of interest" description="Disordered" evidence="1">
    <location>
        <begin position="1"/>
        <end position="38"/>
    </location>
</feature>
<evidence type="ECO:0000256" key="1">
    <source>
        <dbReference type="SAM" id="MobiDB-lite"/>
    </source>
</evidence>
<reference evidence="2" key="1">
    <citation type="submission" date="2014-11" db="EMBL/GenBank/DDBJ databases">
        <authorList>
            <person name="Amaro Gonzalez C."/>
        </authorList>
    </citation>
    <scope>NUCLEOTIDE SEQUENCE</scope>
</reference>
<evidence type="ECO:0000313" key="2">
    <source>
        <dbReference type="EMBL" id="JAH18513.1"/>
    </source>
</evidence>
<protein>
    <submittedName>
        <fullName evidence="2">Uncharacterized protein</fullName>
    </submittedName>
</protein>
<dbReference type="EMBL" id="GBXM01090064">
    <property type="protein sequence ID" value="JAH18513.1"/>
    <property type="molecule type" value="Transcribed_RNA"/>
</dbReference>
<organism evidence="2">
    <name type="scientific">Anguilla anguilla</name>
    <name type="common">European freshwater eel</name>
    <name type="synonym">Muraena anguilla</name>
    <dbReference type="NCBI Taxonomy" id="7936"/>
    <lineage>
        <taxon>Eukaryota</taxon>
        <taxon>Metazoa</taxon>
        <taxon>Chordata</taxon>
        <taxon>Craniata</taxon>
        <taxon>Vertebrata</taxon>
        <taxon>Euteleostomi</taxon>
        <taxon>Actinopterygii</taxon>
        <taxon>Neopterygii</taxon>
        <taxon>Teleostei</taxon>
        <taxon>Anguilliformes</taxon>
        <taxon>Anguillidae</taxon>
        <taxon>Anguilla</taxon>
    </lineage>
</organism>